<dbReference type="Gene3D" id="3.40.50.620">
    <property type="entry name" value="HUPs"/>
    <property type="match status" value="1"/>
</dbReference>
<evidence type="ECO:0000256" key="4">
    <source>
        <dbReference type="ARBA" id="ARBA00022840"/>
    </source>
</evidence>
<gene>
    <name evidence="8 10" type="primary">trpS</name>
    <name evidence="10" type="ORF">CO173_00905</name>
</gene>
<comment type="function">
    <text evidence="8">Catalyzes the attachment of tryptophan to tRNA(Trp).</text>
</comment>
<keyword evidence="4 8" id="KW-0067">ATP-binding</keyword>
<dbReference type="GO" id="GO:0004830">
    <property type="term" value="F:tryptophan-tRNA ligase activity"/>
    <property type="evidence" value="ECO:0007669"/>
    <property type="project" value="UniProtKB-UniRule"/>
</dbReference>
<dbReference type="InterPro" id="IPR002306">
    <property type="entry name" value="Trp-tRNA-ligase"/>
</dbReference>
<dbReference type="NCBIfam" id="TIGR00233">
    <property type="entry name" value="trpS"/>
    <property type="match status" value="1"/>
</dbReference>
<evidence type="ECO:0000313" key="10">
    <source>
        <dbReference type="EMBL" id="PJA46932.1"/>
    </source>
</evidence>
<dbReference type="InterPro" id="IPR001412">
    <property type="entry name" value="aa-tRNA-synth_I_CS"/>
</dbReference>
<evidence type="ECO:0000256" key="6">
    <source>
        <dbReference type="ARBA" id="ARBA00023146"/>
    </source>
</evidence>
<dbReference type="GO" id="GO:0005524">
    <property type="term" value="F:ATP binding"/>
    <property type="evidence" value="ECO:0007669"/>
    <property type="project" value="UniProtKB-UniRule"/>
</dbReference>
<dbReference type="InterPro" id="IPR002305">
    <property type="entry name" value="aa-tRNA-synth_Ic"/>
</dbReference>
<name>A0A2M7XGF0_9BACT</name>
<proteinExistence type="inferred from homology"/>
<feature type="short sequence motif" description="'HIGH' region" evidence="8">
    <location>
        <begin position="9"/>
        <end position="17"/>
    </location>
</feature>
<dbReference type="GO" id="GO:0006436">
    <property type="term" value="P:tryptophanyl-tRNA aminoacylation"/>
    <property type="evidence" value="ECO:0007669"/>
    <property type="project" value="UniProtKB-UniRule"/>
</dbReference>
<sequence length="325" mass="36212">MKILTGIQPTNILHIGNYFGALKPAVKLSQENDLLMMIADYHAITVPQDPKQLKENILFATAAYIATGIDPKKTVLFQQSQVPEHTELGWILQTLTYMGEAERMTQFKDKSGDNQKRVSVGLFTYPTLMAADILLYNTEAVPVGADQKQHLELTRDLAERFNHQFGKTFVVPEPLIPEHGAKILSLNDPLKKMSKSSPTAKSYVSIMDTPDVIVKKIRSAVTDSERTITVDDNRPGLKNLLTILHLITGESLVDIAGSYEDKGMKELKDDLAEALVLYLGPLQAEIRGLLENKDELQKIIEIGSREAHKLANNQIKIVKNKMGLL</sequence>
<dbReference type="HAMAP" id="MF_00140_B">
    <property type="entry name" value="Trp_tRNA_synth_B"/>
    <property type="match status" value="1"/>
</dbReference>
<evidence type="ECO:0000256" key="1">
    <source>
        <dbReference type="ARBA" id="ARBA00005594"/>
    </source>
</evidence>
<evidence type="ECO:0000256" key="7">
    <source>
        <dbReference type="ARBA" id="ARBA00049929"/>
    </source>
</evidence>
<dbReference type="AlphaFoldDB" id="A0A2M7XGF0"/>
<comment type="subunit">
    <text evidence="8">Homodimer.</text>
</comment>
<comment type="catalytic activity">
    <reaction evidence="7 8">
        <text>tRNA(Trp) + L-tryptophan + ATP = L-tryptophyl-tRNA(Trp) + AMP + diphosphate + H(+)</text>
        <dbReference type="Rhea" id="RHEA:24080"/>
        <dbReference type="Rhea" id="RHEA-COMP:9671"/>
        <dbReference type="Rhea" id="RHEA-COMP:9705"/>
        <dbReference type="ChEBI" id="CHEBI:15378"/>
        <dbReference type="ChEBI" id="CHEBI:30616"/>
        <dbReference type="ChEBI" id="CHEBI:33019"/>
        <dbReference type="ChEBI" id="CHEBI:57912"/>
        <dbReference type="ChEBI" id="CHEBI:78442"/>
        <dbReference type="ChEBI" id="CHEBI:78535"/>
        <dbReference type="ChEBI" id="CHEBI:456215"/>
        <dbReference type="EC" id="6.1.1.2"/>
    </reaction>
</comment>
<evidence type="ECO:0000256" key="8">
    <source>
        <dbReference type="HAMAP-Rule" id="MF_00140"/>
    </source>
</evidence>
<dbReference type="PANTHER" id="PTHR43766:SF1">
    <property type="entry name" value="TRYPTOPHAN--TRNA LIGASE, MITOCHONDRIAL"/>
    <property type="match status" value="1"/>
</dbReference>
<accession>A0A2M7XGF0</accession>
<evidence type="ECO:0000256" key="3">
    <source>
        <dbReference type="ARBA" id="ARBA00022741"/>
    </source>
</evidence>
<evidence type="ECO:0000256" key="2">
    <source>
        <dbReference type="ARBA" id="ARBA00022598"/>
    </source>
</evidence>
<keyword evidence="5 8" id="KW-0648">Protein biosynthesis</keyword>
<evidence type="ECO:0000313" key="11">
    <source>
        <dbReference type="Proteomes" id="UP000231263"/>
    </source>
</evidence>
<dbReference type="CDD" id="cd00806">
    <property type="entry name" value="TrpRS_core"/>
    <property type="match status" value="1"/>
</dbReference>
<keyword evidence="2 8" id="KW-0436">Ligase</keyword>
<feature type="binding site" evidence="8">
    <location>
        <begin position="192"/>
        <end position="196"/>
    </location>
    <ligand>
        <name>ATP</name>
        <dbReference type="ChEBI" id="CHEBI:30616"/>
    </ligand>
</feature>
<feature type="binding site" evidence="8">
    <location>
        <position position="132"/>
    </location>
    <ligand>
        <name>L-tryptophan</name>
        <dbReference type="ChEBI" id="CHEBI:57912"/>
    </ligand>
</feature>
<feature type="binding site" evidence="8">
    <location>
        <begin position="144"/>
        <end position="146"/>
    </location>
    <ligand>
        <name>ATP</name>
        <dbReference type="ChEBI" id="CHEBI:30616"/>
    </ligand>
</feature>
<keyword evidence="3 8" id="KW-0547">Nucleotide-binding</keyword>
<evidence type="ECO:0000256" key="5">
    <source>
        <dbReference type="ARBA" id="ARBA00022917"/>
    </source>
</evidence>
<dbReference type="Proteomes" id="UP000231263">
    <property type="component" value="Unassembled WGS sequence"/>
</dbReference>
<evidence type="ECO:0000256" key="9">
    <source>
        <dbReference type="RuleBase" id="RU363036"/>
    </source>
</evidence>
<dbReference type="GO" id="GO:0005829">
    <property type="term" value="C:cytosol"/>
    <property type="evidence" value="ECO:0007669"/>
    <property type="project" value="TreeGrafter"/>
</dbReference>
<keyword evidence="8" id="KW-0963">Cytoplasm</keyword>
<dbReference type="SUPFAM" id="SSF52374">
    <property type="entry name" value="Nucleotidylyl transferase"/>
    <property type="match status" value="1"/>
</dbReference>
<dbReference type="PANTHER" id="PTHR43766">
    <property type="entry name" value="TRYPTOPHAN--TRNA LIGASE, MITOCHONDRIAL"/>
    <property type="match status" value="1"/>
</dbReference>
<feature type="short sequence motif" description="'KMSKS' region" evidence="8">
    <location>
        <begin position="192"/>
        <end position="196"/>
    </location>
</feature>
<dbReference type="InterPro" id="IPR050203">
    <property type="entry name" value="Trp-tRNA_synthetase"/>
</dbReference>
<dbReference type="PRINTS" id="PR01039">
    <property type="entry name" value="TRNASYNTHTRP"/>
</dbReference>
<dbReference type="Gene3D" id="1.10.240.10">
    <property type="entry name" value="Tyrosyl-Transfer RNA Synthetase"/>
    <property type="match status" value="1"/>
</dbReference>
<dbReference type="InterPro" id="IPR024109">
    <property type="entry name" value="Trp-tRNA-ligase_bac-type"/>
</dbReference>
<dbReference type="Pfam" id="PF00579">
    <property type="entry name" value="tRNA-synt_1b"/>
    <property type="match status" value="1"/>
</dbReference>
<comment type="caution">
    <text evidence="10">The sequence shown here is derived from an EMBL/GenBank/DDBJ whole genome shotgun (WGS) entry which is preliminary data.</text>
</comment>
<keyword evidence="6 8" id="KW-0030">Aminoacyl-tRNA synthetase</keyword>
<feature type="binding site" evidence="8">
    <location>
        <begin position="8"/>
        <end position="10"/>
    </location>
    <ligand>
        <name>ATP</name>
        <dbReference type="ChEBI" id="CHEBI:30616"/>
    </ligand>
</feature>
<dbReference type="EMBL" id="PFWT01000006">
    <property type="protein sequence ID" value="PJA46932.1"/>
    <property type="molecule type" value="Genomic_DNA"/>
</dbReference>
<comment type="similarity">
    <text evidence="1 8 9">Belongs to the class-I aminoacyl-tRNA synthetase family.</text>
</comment>
<organism evidence="10 11">
    <name type="scientific">Candidatus Uhrbacteria bacterium CG_4_9_14_3_um_filter_41_35</name>
    <dbReference type="NCBI Taxonomy" id="1975034"/>
    <lineage>
        <taxon>Bacteria</taxon>
        <taxon>Candidatus Uhriibacteriota</taxon>
    </lineage>
</organism>
<comment type="subcellular location">
    <subcellularLocation>
        <location evidence="8">Cytoplasm</location>
    </subcellularLocation>
</comment>
<feature type="binding site" evidence="8">
    <location>
        <position position="183"/>
    </location>
    <ligand>
        <name>ATP</name>
        <dbReference type="ChEBI" id="CHEBI:30616"/>
    </ligand>
</feature>
<feature type="binding site" evidence="8">
    <location>
        <begin position="16"/>
        <end position="17"/>
    </location>
    <ligand>
        <name>ATP</name>
        <dbReference type="ChEBI" id="CHEBI:30616"/>
    </ligand>
</feature>
<dbReference type="EC" id="6.1.1.2" evidence="8"/>
<reference evidence="11" key="1">
    <citation type="submission" date="2017-09" db="EMBL/GenBank/DDBJ databases">
        <title>Depth-based differentiation of microbial function through sediment-hosted aquifers and enrichment of novel symbionts in the deep terrestrial subsurface.</title>
        <authorList>
            <person name="Probst A.J."/>
            <person name="Ladd B."/>
            <person name="Jarett J.K."/>
            <person name="Geller-Mcgrath D.E."/>
            <person name="Sieber C.M.K."/>
            <person name="Emerson J.B."/>
            <person name="Anantharaman K."/>
            <person name="Thomas B.C."/>
            <person name="Malmstrom R."/>
            <person name="Stieglmeier M."/>
            <person name="Klingl A."/>
            <person name="Woyke T."/>
            <person name="Ryan C.M."/>
            <person name="Banfield J.F."/>
        </authorList>
    </citation>
    <scope>NUCLEOTIDE SEQUENCE [LARGE SCALE GENOMIC DNA]</scope>
</reference>
<dbReference type="PROSITE" id="PS00178">
    <property type="entry name" value="AA_TRNA_LIGASE_I"/>
    <property type="match status" value="1"/>
</dbReference>
<dbReference type="InterPro" id="IPR014729">
    <property type="entry name" value="Rossmann-like_a/b/a_fold"/>
</dbReference>
<protein>
    <recommendedName>
        <fullName evidence="8">Tryptophan--tRNA ligase</fullName>
        <ecNumber evidence="8">6.1.1.2</ecNumber>
    </recommendedName>
    <alternativeName>
        <fullName evidence="8">Tryptophanyl-tRNA synthetase</fullName>
        <shortName evidence="8">TrpRS</shortName>
    </alternativeName>
</protein>